<gene>
    <name evidence="1" type="ORF">CAY53_05560</name>
</gene>
<evidence type="ECO:0000313" key="1">
    <source>
        <dbReference type="EMBL" id="AVD71011.1"/>
    </source>
</evidence>
<name>A0A2L1GMU5_9BACT</name>
<dbReference type="Proteomes" id="UP000239867">
    <property type="component" value="Chromosome"/>
</dbReference>
<dbReference type="RefSeq" id="WP_104936290.1">
    <property type="nucleotide sequence ID" value="NZ_CP021255.1"/>
</dbReference>
<dbReference type="AlphaFoldDB" id="A0A2L1GMU5"/>
<dbReference type="KEGG" id="deo:CAY53_05560"/>
<dbReference type="EMBL" id="CP021255">
    <property type="protein sequence ID" value="AVD71011.1"/>
    <property type="molecule type" value="Genomic_DNA"/>
</dbReference>
<protein>
    <submittedName>
        <fullName evidence="1">Uncharacterized protein</fullName>
    </submittedName>
</protein>
<accession>A0A2L1GMU5</accession>
<proteinExistence type="predicted"/>
<reference evidence="1 2" key="1">
    <citation type="journal article" date="2018" name="MBio">
        <title>Insights into the evolution of host association through the isolation and characterization of a novel human periodontal pathobiont, Desulfobulbus oralis.</title>
        <authorList>
            <person name="Cross K.L."/>
            <person name="Chirania P."/>
            <person name="Xiong W."/>
            <person name="Beall C.J."/>
            <person name="Elkins J.G."/>
            <person name="Giannone R.J."/>
            <person name="Griffen A.L."/>
            <person name="Guss A.M."/>
            <person name="Hettich R.L."/>
            <person name="Joshi S.S."/>
            <person name="Mokrzan E.M."/>
            <person name="Martin R.K."/>
            <person name="Zhulin I.B."/>
            <person name="Leys E.J."/>
            <person name="Podar M."/>
        </authorList>
    </citation>
    <scope>NUCLEOTIDE SEQUENCE [LARGE SCALE GENOMIC DNA]</scope>
    <source>
        <strain evidence="1 2">ORNL</strain>
    </source>
</reference>
<sequence length="63" mass="6938">MQTSLRFGLSPCCCLLFLFVHCCHSGLICRRLAASALEQLGIGHLARKLYTEISGGERQLVLC</sequence>
<organism evidence="1 2">
    <name type="scientific">Desulfobulbus oralis</name>
    <dbReference type="NCBI Taxonomy" id="1986146"/>
    <lineage>
        <taxon>Bacteria</taxon>
        <taxon>Pseudomonadati</taxon>
        <taxon>Thermodesulfobacteriota</taxon>
        <taxon>Desulfobulbia</taxon>
        <taxon>Desulfobulbales</taxon>
        <taxon>Desulfobulbaceae</taxon>
        <taxon>Desulfobulbus</taxon>
    </lineage>
</organism>
<evidence type="ECO:0000313" key="2">
    <source>
        <dbReference type="Proteomes" id="UP000239867"/>
    </source>
</evidence>
<keyword evidence="2" id="KW-1185">Reference proteome</keyword>